<keyword evidence="14" id="KW-0548">Nucleotidyltransferase</keyword>
<keyword evidence="5" id="KW-0479">Metal-binding</keyword>
<keyword evidence="3" id="KW-0645">Protease</keyword>
<keyword evidence="15" id="KW-0917">Virion maturation</keyword>
<evidence type="ECO:0000256" key="3">
    <source>
        <dbReference type="ARBA" id="ARBA00022670"/>
    </source>
</evidence>
<dbReference type="Pfam" id="PF07727">
    <property type="entry name" value="RVT_2"/>
    <property type="match status" value="1"/>
</dbReference>
<dbReference type="Pfam" id="PF13976">
    <property type="entry name" value="gag_pre-integrs"/>
    <property type="match status" value="1"/>
</dbReference>
<dbReference type="InterPro" id="IPR013103">
    <property type="entry name" value="RVT_2"/>
</dbReference>
<keyword evidence="4" id="KW-0540">Nuclease</keyword>
<evidence type="ECO:0000256" key="13">
    <source>
        <dbReference type="ARBA" id="ARBA00022918"/>
    </source>
</evidence>
<dbReference type="SUPFAM" id="SSF53098">
    <property type="entry name" value="Ribonuclease H-like"/>
    <property type="match status" value="1"/>
</dbReference>
<accession>A0A0A9W6J9</accession>
<evidence type="ECO:0000256" key="10">
    <source>
        <dbReference type="ARBA" id="ARBA00022840"/>
    </source>
</evidence>
<dbReference type="GO" id="GO:0003964">
    <property type="term" value="F:RNA-directed DNA polymerase activity"/>
    <property type="evidence" value="ECO:0007669"/>
    <property type="project" value="UniProtKB-KW"/>
</dbReference>
<evidence type="ECO:0000256" key="11">
    <source>
        <dbReference type="ARBA" id="ARBA00022842"/>
    </source>
</evidence>
<name>A0A0A9W6J9_LYGHE</name>
<dbReference type="GO" id="GO:0015074">
    <property type="term" value="P:DNA integration"/>
    <property type="evidence" value="ECO:0007669"/>
    <property type="project" value="UniProtKB-KW"/>
</dbReference>
<dbReference type="PANTHER" id="PTHR42648">
    <property type="entry name" value="TRANSPOSASE, PUTATIVE-RELATED"/>
    <property type="match status" value="1"/>
</dbReference>
<evidence type="ECO:0000256" key="17">
    <source>
        <dbReference type="ARBA" id="ARBA00023268"/>
    </source>
</evidence>
<dbReference type="AlphaFoldDB" id="A0A0A9W6J9"/>
<keyword evidence="2" id="KW-1188">Viral release from host cell</keyword>
<feature type="region of interest" description="Disordered" evidence="18">
    <location>
        <begin position="503"/>
        <end position="532"/>
    </location>
</feature>
<dbReference type="GO" id="GO:0005524">
    <property type="term" value="F:ATP binding"/>
    <property type="evidence" value="ECO:0007669"/>
    <property type="project" value="UniProtKB-KW"/>
</dbReference>
<keyword evidence="7" id="KW-0064">Aspartyl protease</keyword>
<dbReference type="GO" id="GO:0042575">
    <property type="term" value="C:DNA polymerase complex"/>
    <property type="evidence" value="ECO:0007669"/>
    <property type="project" value="UniProtKB-ARBA"/>
</dbReference>
<keyword evidence="16" id="KW-0233">DNA recombination</keyword>
<protein>
    <submittedName>
        <fullName evidence="20">Retrovirus-related Pol polyprotein from transposon TNT 1-94</fullName>
    </submittedName>
</protein>
<dbReference type="GO" id="GO:0004190">
    <property type="term" value="F:aspartic-type endopeptidase activity"/>
    <property type="evidence" value="ECO:0007669"/>
    <property type="project" value="UniProtKB-KW"/>
</dbReference>
<evidence type="ECO:0000256" key="7">
    <source>
        <dbReference type="ARBA" id="ARBA00022750"/>
    </source>
</evidence>
<feature type="non-terminal residue" evidence="20">
    <location>
        <position position="1"/>
    </location>
</feature>
<evidence type="ECO:0000256" key="18">
    <source>
        <dbReference type="SAM" id="MobiDB-lite"/>
    </source>
</evidence>
<dbReference type="GO" id="GO:0006508">
    <property type="term" value="P:proteolysis"/>
    <property type="evidence" value="ECO:0007669"/>
    <property type="project" value="UniProtKB-KW"/>
</dbReference>
<dbReference type="GO" id="GO:0004519">
    <property type="term" value="F:endonuclease activity"/>
    <property type="evidence" value="ECO:0007669"/>
    <property type="project" value="UniProtKB-KW"/>
</dbReference>
<dbReference type="SUPFAM" id="SSF56672">
    <property type="entry name" value="DNA/RNA polymerases"/>
    <property type="match status" value="1"/>
</dbReference>
<gene>
    <name evidence="20" type="primary">POLX_213</name>
    <name evidence="20" type="ORF">CM83_74628</name>
</gene>
<feature type="domain" description="Integrase catalytic" evidence="19">
    <location>
        <begin position="261"/>
        <end position="426"/>
    </location>
</feature>
<dbReference type="Gene3D" id="3.30.420.10">
    <property type="entry name" value="Ribonuclease H-like superfamily/Ribonuclease H"/>
    <property type="match status" value="1"/>
</dbReference>
<keyword evidence="14" id="KW-0808">Transferase</keyword>
<keyword evidence="13" id="KW-0695">RNA-directed DNA polymerase</keyword>
<feature type="region of interest" description="Disordered" evidence="18">
    <location>
        <begin position="1"/>
        <end position="24"/>
    </location>
</feature>
<dbReference type="Pfam" id="PF00665">
    <property type="entry name" value="rve"/>
    <property type="match status" value="1"/>
</dbReference>
<dbReference type="EMBL" id="GBHO01040573">
    <property type="protein sequence ID" value="JAG03031.1"/>
    <property type="molecule type" value="Transcribed_RNA"/>
</dbReference>
<feature type="compositionally biased region" description="Basic and acidic residues" evidence="18">
    <location>
        <begin position="14"/>
        <end position="24"/>
    </location>
</feature>
<evidence type="ECO:0000256" key="12">
    <source>
        <dbReference type="ARBA" id="ARBA00022908"/>
    </source>
</evidence>
<feature type="compositionally biased region" description="Basic residues" evidence="18">
    <location>
        <begin position="1"/>
        <end position="13"/>
    </location>
</feature>
<evidence type="ECO:0000256" key="16">
    <source>
        <dbReference type="ARBA" id="ARBA00023172"/>
    </source>
</evidence>
<evidence type="ECO:0000256" key="8">
    <source>
        <dbReference type="ARBA" id="ARBA00022759"/>
    </source>
</evidence>
<evidence type="ECO:0000313" key="20">
    <source>
        <dbReference type="EMBL" id="JAG03031.1"/>
    </source>
</evidence>
<dbReference type="InterPro" id="IPR054722">
    <property type="entry name" value="PolX-like_BBD"/>
</dbReference>
<dbReference type="InterPro" id="IPR036397">
    <property type="entry name" value="RNaseH_sf"/>
</dbReference>
<proteinExistence type="predicted"/>
<evidence type="ECO:0000256" key="15">
    <source>
        <dbReference type="ARBA" id="ARBA00023113"/>
    </source>
</evidence>
<keyword evidence="10" id="KW-0067">ATP-binding</keyword>
<dbReference type="InterPro" id="IPR043502">
    <property type="entry name" value="DNA/RNA_pol_sf"/>
</dbReference>
<keyword evidence="14" id="KW-0239">DNA-directed DNA polymerase</keyword>
<evidence type="ECO:0000256" key="6">
    <source>
        <dbReference type="ARBA" id="ARBA00022741"/>
    </source>
</evidence>
<dbReference type="CDD" id="cd09272">
    <property type="entry name" value="RNase_HI_RT_Ty1"/>
    <property type="match status" value="1"/>
</dbReference>
<evidence type="ECO:0000256" key="14">
    <source>
        <dbReference type="ARBA" id="ARBA00022932"/>
    </source>
</evidence>
<keyword evidence="12" id="KW-0229">DNA integration</keyword>
<evidence type="ECO:0000256" key="9">
    <source>
        <dbReference type="ARBA" id="ARBA00022801"/>
    </source>
</evidence>
<dbReference type="Pfam" id="PF22936">
    <property type="entry name" value="Pol_BBD"/>
    <property type="match status" value="1"/>
</dbReference>
<keyword evidence="9" id="KW-0378">Hydrolase</keyword>
<dbReference type="GO" id="GO:0006310">
    <property type="term" value="P:DNA recombination"/>
    <property type="evidence" value="ECO:0007669"/>
    <property type="project" value="UniProtKB-KW"/>
</dbReference>
<sequence length="1074" mass="122248">AAHNKKKNTFNKNRKFENENNDKFGSKTYEKSKKEYFRCNICCNKLNNHDEKNCFFRNKNASNKQYTFLTHKDCSNDSSEWILDSGSSSHMTNTDVFMNKVKLTTGTINSAKQSATMSTHCSGTIKTSTCLLENVLHVPELTKNLLSVSAITEHGGHVKFHDDTVEVHCDNDLILKGFKNENGLYEIKLNYEKESLFSECVNADLLHRRLGHLGSENIKKLVKLCDGIKLTDSDCKTLNKNCVVCLQSKQTRQPFGTGRTRATRPLEIVHTDVAGPFEVNAWDGSRFFLTCLDDWSNFLVVYPIKTKSEVEHKLRDYINESEAKWNLKTSKIRCDQGGEYCSTEFKNWCKSRGIILDYTVPHTPQLNSKAERLNRTIMERTRALLFDSGLVKCMWSEAVLSAAYLLNRSPSEAVDVTPAEKWYNKKPNLKFLRVFGSKAYAKDTRYLRKLDSRTKSYIFVGYAPNGYRLWDETKNKIIIARDVVFDEVPGKLDQDMTVDNIFVGPDEDNLTDKDDGNVEEDENHSDCSSTSDFLGWDNALDDLDQTENSEAAQQESQSEDLGRGKRTKKVPEKLKDYVLLSYQAAVNGPEKENWLKAIEEEKQSLAKNSTWTVIEKKPENKKALTSMWILKKKDDGRYKARLVIRGCQQKFGVDYQETFSPVVGASALRTIIALAVKNKYHMAVFDVKTAFLHGELSEEIYMFLPEGYPPGLCRLNKALYGLKQAPLKWHEKLRSFLRENGLNPTKSEQCIFVNENKNLMLAVHVDDGYLIGENKDEMMKLLKQLNKKFEITFNFSQKSFLGMEIQQGPESLKLLQHGYIKQVLERYGMENAKPADTPLVCGSTNIPEEAEMDTSGFPYRECVGSLLYVSNKTRPDVAYAVNYCSRHVENPSVQDVANVKRILKYLKKTEETGIEYRRDGEMKIVAYSDADFANDPKTRKSTSGYVIMLCGGPISWASRKQPIVATSTTEAEFISAADCCKEIVYLKNLICELTGKNIEAEIHVDNLSTIQLIKNGVIKRRSKHIEVKYYFIVEKVANGTISVYYCPTDKQLADILTKALGKIKFDDLKSKIVV</sequence>
<organism evidence="20">
    <name type="scientific">Lygus hesperus</name>
    <name type="common">Western plant bug</name>
    <dbReference type="NCBI Taxonomy" id="30085"/>
    <lineage>
        <taxon>Eukaryota</taxon>
        <taxon>Metazoa</taxon>
        <taxon>Ecdysozoa</taxon>
        <taxon>Arthropoda</taxon>
        <taxon>Hexapoda</taxon>
        <taxon>Insecta</taxon>
        <taxon>Pterygota</taxon>
        <taxon>Neoptera</taxon>
        <taxon>Paraneoptera</taxon>
        <taxon>Hemiptera</taxon>
        <taxon>Heteroptera</taxon>
        <taxon>Panheteroptera</taxon>
        <taxon>Cimicomorpha</taxon>
        <taxon>Miridae</taxon>
        <taxon>Mirini</taxon>
        <taxon>Lygus</taxon>
    </lineage>
</organism>
<evidence type="ECO:0000256" key="1">
    <source>
        <dbReference type="ARBA" id="ARBA00002180"/>
    </source>
</evidence>
<keyword evidence="11" id="KW-0460">Magnesium</keyword>
<evidence type="ECO:0000259" key="19">
    <source>
        <dbReference type="PROSITE" id="PS50994"/>
    </source>
</evidence>
<dbReference type="GO" id="GO:0003676">
    <property type="term" value="F:nucleic acid binding"/>
    <property type="evidence" value="ECO:0007669"/>
    <property type="project" value="InterPro"/>
</dbReference>
<dbReference type="InterPro" id="IPR012337">
    <property type="entry name" value="RNaseH-like_sf"/>
</dbReference>
<reference evidence="20" key="1">
    <citation type="journal article" date="2014" name="PLoS ONE">
        <title>Transcriptome-Based Identification of ABC Transporters in the Western Tarnished Plant Bug Lygus hesperus.</title>
        <authorList>
            <person name="Hull J.J."/>
            <person name="Chaney K."/>
            <person name="Geib S.M."/>
            <person name="Fabrick J.A."/>
            <person name="Brent C.S."/>
            <person name="Walsh D."/>
            <person name="Lavine L.C."/>
        </authorList>
    </citation>
    <scope>NUCLEOTIDE SEQUENCE</scope>
</reference>
<dbReference type="GO" id="GO:0046872">
    <property type="term" value="F:metal ion binding"/>
    <property type="evidence" value="ECO:0007669"/>
    <property type="project" value="UniProtKB-KW"/>
</dbReference>
<dbReference type="InterPro" id="IPR039537">
    <property type="entry name" value="Retrotran_Ty1/copia-like"/>
</dbReference>
<dbReference type="PROSITE" id="PS50994">
    <property type="entry name" value="INTEGRASE"/>
    <property type="match status" value="1"/>
</dbReference>
<evidence type="ECO:0000256" key="4">
    <source>
        <dbReference type="ARBA" id="ARBA00022722"/>
    </source>
</evidence>
<evidence type="ECO:0000256" key="5">
    <source>
        <dbReference type="ARBA" id="ARBA00022723"/>
    </source>
</evidence>
<dbReference type="PANTHER" id="PTHR42648:SF11">
    <property type="entry name" value="TRANSPOSON TY4-P GAG-POL POLYPROTEIN"/>
    <property type="match status" value="1"/>
</dbReference>
<dbReference type="InterPro" id="IPR025724">
    <property type="entry name" value="GAG-pre-integrase_dom"/>
</dbReference>
<dbReference type="InterPro" id="IPR057670">
    <property type="entry name" value="SH3_retrovirus"/>
</dbReference>
<keyword evidence="17" id="KW-0511">Multifunctional enzyme</keyword>
<keyword evidence="8" id="KW-0255">Endonuclease</keyword>
<dbReference type="Pfam" id="PF25597">
    <property type="entry name" value="SH3_retrovirus"/>
    <property type="match status" value="1"/>
</dbReference>
<evidence type="ECO:0000256" key="2">
    <source>
        <dbReference type="ARBA" id="ARBA00022612"/>
    </source>
</evidence>
<feature type="region of interest" description="Disordered" evidence="18">
    <location>
        <begin position="546"/>
        <end position="567"/>
    </location>
</feature>
<reference evidence="20" key="2">
    <citation type="submission" date="2014-07" db="EMBL/GenBank/DDBJ databases">
        <authorList>
            <person name="Hull J."/>
        </authorList>
    </citation>
    <scope>NUCLEOTIDE SEQUENCE</scope>
</reference>
<dbReference type="InterPro" id="IPR001584">
    <property type="entry name" value="Integrase_cat-core"/>
</dbReference>
<comment type="function">
    <text evidence="1">The aspartyl protease (PR) mediates the proteolytic cleavages of the Gag and Gag-Pol polyproteins after assembly of the VLP.</text>
</comment>
<dbReference type="GO" id="GO:0003887">
    <property type="term" value="F:DNA-directed DNA polymerase activity"/>
    <property type="evidence" value="ECO:0007669"/>
    <property type="project" value="UniProtKB-KW"/>
</dbReference>
<keyword evidence="6" id="KW-0547">Nucleotide-binding</keyword>